<evidence type="ECO:0000313" key="2">
    <source>
        <dbReference type="EMBL" id="WYJ92485.1"/>
    </source>
</evidence>
<dbReference type="AlphaFoldDB" id="A0A242KAM0"/>
<proteinExistence type="predicted"/>
<reference evidence="2" key="3">
    <citation type="submission" date="2024-03" db="EMBL/GenBank/DDBJ databases">
        <title>The Genome Sequence of Enterococcus sp. DIV0242b.</title>
        <authorList>
            <consortium name="The Broad Institute Genomics Platform"/>
            <consortium name="The Broad Institute Microbial Omics Core"/>
            <consortium name="The Broad Institute Genomic Center for Infectious Diseases"/>
            <person name="Earl A."/>
            <person name="Manson A."/>
            <person name="Gilmore M."/>
            <person name="Schwartman J."/>
            <person name="Shea T."/>
            <person name="Abouelleil A."/>
            <person name="Cao P."/>
            <person name="Chapman S."/>
            <person name="Cusick C."/>
            <person name="Young S."/>
            <person name="Neafsey D."/>
            <person name="Nusbaum C."/>
            <person name="Birren B."/>
        </authorList>
    </citation>
    <scope>NUCLEOTIDE SEQUENCE</scope>
    <source>
        <strain evidence="2">9E7_DIV0242</strain>
    </source>
</reference>
<reference evidence="1" key="1">
    <citation type="submission" date="2017-05" db="EMBL/GenBank/DDBJ databases">
        <title>The Genome Sequence of Enterococcus sp. 9E7_DIV0242.</title>
        <authorList>
            <consortium name="The Broad Institute Genomics Platform"/>
            <consortium name="The Broad Institute Genomic Center for Infectious Diseases"/>
            <person name="Earl A."/>
            <person name="Manson A."/>
            <person name="Schwartman J."/>
            <person name="Gilmore M."/>
            <person name="Abouelleil A."/>
            <person name="Cao P."/>
            <person name="Chapman S."/>
            <person name="Cusick C."/>
            <person name="Shea T."/>
            <person name="Young S."/>
            <person name="Neafsey D."/>
            <person name="Nusbaum C."/>
            <person name="Birren B."/>
        </authorList>
    </citation>
    <scope>NUCLEOTIDE SEQUENCE [LARGE SCALE GENOMIC DNA]</scope>
    <source>
        <strain evidence="1">9E7_DIV0242</strain>
    </source>
</reference>
<dbReference type="RefSeq" id="WP_086347226.1">
    <property type="nucleotide sequence ID" value="NZ_CP147247.1"/>
</dbReference>
<sequence length="128" mass="14915">MYERLLEKALSPTFTDLLKYSGACSDLWLVLDDYLQKEFSAERQIRFPYGNNYGWSTKYSLKNRHICDVFAENGAFAVHFRVSNDCLNTIYTDLSDYAKEICDAKYPCGEGGWLTYRVLSQEHLVKRN</sequence>
<accession>A0A242KAM0</accession>
<gene>
    <name evidence="1" type="ORF">A5888_000025</name>
    <name evidence="2" type="ORF">A5888_004274</name>
</gene>
<dbReference type="Proteomes" id="UP000195141">
    <property type="component" value="Chromosome"/>
</dbReference>
<organism evidence="1">
    <name type="scientific">Candidatus Enterococcus clewellii</name>
    <dbReference type="NCBI Taxonomy" id="1834193"/>
    <lineage>
        <taxon>Bacteria</taxon>
        <taxon>Bacillati</taxon>
        <taxon>Bacillota</taxon>
        <taxon>Bacilli</taxon>
        <taxon>Lactobacillales</taxon>
        <taxon>Enterococcaceae</taxon>
        <taxon>Enterococcus</taxon>
    </lineage>
</organism>
<dbReference type="Pfam" id="PF12663">
    <property type="entry name" value="DUF3788"/>
    <property type="match status" value="1"/>
</dbReference>
<evidence type="ECO:0008006" key="4">
    <source>
        <dbReference type="Google" id="ProtNLM"/>
    </source>
</evidence>
<evidence type="ECO:0000313" key="3">
    <source>
        <dbReference type="Proteomes" id="UP000195141"/>
    </source>
</evidence>
<dbReference type="EMBL" id="NGMM01000001">
    <property type="protein sequence ID" value="OTP18213.1"/>
    <property type="molecule type" value="Genomic_DNA"/>
</dbReference>
<keyword evidence="3" id="KW-1185">Reference proteome</keyword>
<dbReference type="EMBL" id="CP147247">
    <property type="protein sequence ID" value="WYJ92485.1"/>
    <property type="molecule type" value="Genomic_DNA"/>
</dbReference>
<name>A0A242KAM0_9ENTE</name>
<dbReference type="OrthoDB" id="9090890at2"/>
<evidence type="ECO:0000313" key="1">
    <source>
        <dbReference type="EMBL" id="OTP18213.1"/>
    </source>
</evidence>
<reference evidence="2" key="2">
    <citation type="submission" date="2017-05" db="EMBL/GenBank/DDBJ databases">
        <authorList>
            <consortium name="The Broad Institute Genomics Platform"/>
            <consortium name="The Broad Institute Genomic Center for Infectious Diseases"/>
            <person name="Earl A."/>
            <person name="Manson A."/>
            <person name="Schwartman J."/>
            <person name="Gilmore M."/>
            <person name="Abouelleil A."/>
            <person name="Cao P."/>
            <person name="Chapman S."/>
            <person name="Cusick C."/>
            <person name="Shea T."/>
            <person name="Young S."/>
            <person name="Neafsey D."/>
            <person name="Nusbaum C."/>
            <person name="Birren B."/>
        </authorList>
    </citation>
    <scope>NUCLEOTIDE SEQUENCE</scope>
    <source>
        <strain evidence="2">9E7_DIV0242</strain>
    </source>
</reference>
<dbReference type="InterPro" id="IPR024265">
    <property type="entry name" value="DUF3788"/>
</dbReference>
<protein>
    <recommendedName>
        <fullName evidence="4">DUF3788 domain-containing protein</fullName>
    </recommendedName>
</protein>